<dbReference type="GO" id="GO:0008360">
    <property type="term" value="P:regulation of cell shape"/>
    <property type="evidence" value="ECO:0007669"/>
    <property type="project" value="UniProtKB-UniRule"/>
</dbReference>
<keyword evidence="4 6" id="KW-0133">Cell shape</keyword>
<feature type="binding site" evidence="6">
    <location>
        <begin position="356"/>
        <end position="359"/>
    </location>
    <ligand>
        <name>ATP</name>
        <dbReference type="ChEBI" id="CHEBI:30616"/>
    </ligand>
</feature>
<dbReference type="InterPro" id="IPR004753">
    <property type="entry name" value="MreB"/>
</dbReference>
<reference evidence="7 8" key="1">
    <citation type="submission" date="2019-05" db="EMBL/GenBank/DDBJ databases">
        <title>Draft genome sequence of Nonomuraea zeae DSM 100528.</title>
        <authorList>
            <person name="Saricaoglu S."/>
            <person name="Isik K."/>
        </authorList>
    </citation>
    <scope>NUCLEOTIDE SEQUENCE [LARGE SCALE GENOMIC DNA]</scope>
    <source>
        <strain evidence="7 8">DSM 100528</strain>
    </source>
</reference>
<dbReference type="PANTHER" id="PTHR42749">
    <property type="entry name" value="CELL SHAPE-DETERMINING PROTEIN MREB"/>
    <property type="match status" value="1"/>
</dbReference>
<evidence type="ECO:0000256" key="1">
    <source>
        <dbReference type="ARBA" id="ARBA00022490"/>
    </source>
</evidence>
<dbReference type="Proteomes" id="UP000306628">
    <property type="component" value="Unassembled WGS sequence"/>
</dbReference>
<name>A0A5S4F028_9ACTN</name>
<dbReference type="HAMAP" id="MF_02207">
    <property type="entry name" value="MreB"/>
    <property type="match status" value="1"/>
</dbReference>
<comment type="similarity">
    <text evidence="5 6">Belongs to the FtsA/MreB family.</text>
</comment>
<dbReference type="CDD" id="cd10225">
    <property type="entry name" value="ASKHA_NBD_MreB-like"/>
    <property type="match status" value="1"/>
</dbReference>
<dbReference type="InterPro" id="IPR056546">
    <property type="entry name" value="MreB_MamK-like"/>
</dbReference>
<evidence type="ECO:0000256" key="3">
    <source>
        <dbReference type="ARBA" id="ARBA00022840"/>
    </source>
</evidence>
<dbReference type="RefSeq" id="WP_138698967.1">
    <property type="nucleotide sequence ID" value="NZ_VCKX01000587.1"/>
</dbReference>
<feature type="binding site" evidence="6">
    <location>
        <begin position="18"/>
        <end position="20"/>
    </location>
    <ligand>
        <name>ATP</name>
        <dbReference type="ChEBI" id="CHEBI:30616"/>
    </ligand>
</feature>
<gene>
    <name evidence="6" type="primary">mreB</name>
    <name evidence="7" type="ORF">ETD85_61485</name>
</gene>
<dbReference type="GO" id="GO:0005737">
    <property type="term" value="C:cytoplasm"/>
    <property type="evidence" value="ECO:0007669"/>
    <property type="project" value="UniProtKB-SubCell"/>
</dbReference>
<dbReference type="PANTHER" id="PTHR42749:SF1">
    <property type="entry name" value="CELL SHAPE-DETERMINING PROTEIN MREB"/>
    <property type="match status" value="1"/>
</dbReference>
<dbReference type="AlphaFoldDB" id="A0A5S4F028"/>
<evidence type="ECO:0000256" key="5">
    <source>
        <dbReference type="ARBA" id="ARBA00023458"/>
    </source>
</evidence>
<keyword evidence="2 6" id="KW-0547">Nucleotide-binding</keyword>
<dbReference type="SUPFAM" id="SSF53067">
    <property type="entry name" value="Actin-like ATPase domain"/>
    <property type="match status" value="2"/>
</dbReference>
<dbReference type="EMBL" id="VCKX01000587">
    <property type="protein sequence ID" value="TMR09383.1"/>
    <property type="molecule type" value="Genomic_DNA"/>
</dbReference>
<dbReference type="GO" id="GO:0000902">
    <property type="term" value="P:cell morphogenesis"/>
    <property type="evidence" value="ECO:0007669"/>
    <property type="project" value="InterPro"/>
</dbReference>
<evidence type="ECO:0000256" key="6">
    <source>
        <dbReference type="HAMAP-Rule" id="MF_02207"/>
    </source>
</evidence>
<proteinExistence type="inferred from homology"/>
<comment type="function">
    <text evidence="6">Forms membrane-associated dynamic filaments that are essential for cell shape determination. Acts by regulating cell wall synthesis and cell elongation, and thus cell shape. A feedback loop between cell geometry and MreB localization may maintain elongated cell shape by targeting cell wall growth to regions of negative cell wall curvature.</text>
</comment>
<comment type="subcellular location">
    <subcellularLocation>
        <location evidence="6">Cytoplasm</location>
    </subcellularLocation>
    <text evidence="6">Membrane-associated.</text>
</comment>
<accession>A0A5S4F028</accession>
<sequence length="410" mass="43109">MAFALGLLGHDIAVDLGTANTLVYVRRKGIVLNEPSVIAINLHKNTVVAVGKAAKRMMGRTPPHIATIRPLKDGVIADLDAAERMLRMFLQKAHPNRFLAKPRVVVAVPSGTTSIEQRAVKEAAYEAGARRVHIIEEPMAAAIGAGLKVGEATGNMVVDIGGGTTEVAIVSMNGVVVAKSLRVGGDELDEAIITHTKKEHALLLGERTAERLKIDLGMARPAPVSARDAGSVPKGRHRVGVQAAHADAAPLTVDEEEPGPPPAPHRWNPFRSRAKAEAAAPAAGPRALAPGACAPVRGRDLVSGLPKTATITADQISEAIEDEVQAIIDAVQTTLDQCPAELAGDLLDNGIVLTGGGALLRGLAERMGDATGMPIRVVDKPLYSVALGAGRCVERFQAMRDVLLPDWSRR</sequence>
<keyword evidence="8" id="KW-1185">Reference proteome</keyword>
<dbReference type="Pfam" id="PF06723">
    <property type="entry name" value="MreB_Mbl"/>
    <property type="match status" value="2"/>
</dbReference>
<dbReference type="OrthoDB" id="9768127at2"/>
<evidence type="ECO:0000313" key="8">
    <source>
        <dbReference type="Proteomes" id="UP000306628"/>
    </source>
</evidence>
<feature type="binding site" evidence="6">
    <location>
        <begin position="162"/>
        <end position="164"/>
    </location>
    <ligand>
        <name>ATP</name>
        <dbReference type="ChEBI" id="CHEBI:30616"/>
    </ligand>
</feature>
<feature type="binding site" evidence="6">
    <location>
        <begin position="210"/>
        <end position="213"/>
    </location>
    <ligand>
        <name>ATP</name>
        <dbReference type="ChEBI" id="CHEBI:30616"/>
    </ligand>
</feature>
<evidence type="ECO:0000256" key="4">
    <source>
        <dbReference type="ARBA" id="ARBA00022960"/>
    </source>
</evidence>
<dbReference type="GO" id="GO:0005524">
    <property type="term" value="F:ATP binding"/>
    <property type="evidence" value="ECO:0007669"/>
    <property type="project" value="UniProtKB-KW"/>
</dbReference>
<keyword evidence="1 6" id="KW-0963">Cytoplasm</keyword>
<keyword evidence="3 6" id="KW-0067">ATP-binding</keyword>
<dbReference type="NCBIfam" id="NF010539">
    <property type="entry name" value="PRK13927.1"/>
    <property type="match status" value="1"/>
</dbReference>
<evidence type="ECO:0000256" key="2">
    <source>
        <dbReference type="ARBA" id="ARBA00022741"/>
    </source>
</evidence>
<dbReference type="InterPro" id="IPR043129">
    <property type="entry name" value="ATPase_NBD"/>
</dbReference>
<comment type="subunit">
    <text evidence="6">Forms polymers.</text>
</comment>
<comment type="caution">
    <text evidence="7">The sequence shown here is derived from an EMBL/GenBank/DDBJ whole genome shotgun (WGS) entry which is preliminary data.</text>
</comment>
<organism evidence="7 8">
    <name type="scientific">Nonomuraea zeae</name>
    <dbReference type="NCBI Taxonomy" id="1642303"/>
    <lineage>
        <taxon>Bacteria</taxon>
        <taxon>Bacillati</taxon>
        <taxon>Actinomycetota</taxon>
        <taxon>Actinomycetes</taxon>
        <taxon>Streptosporangiales</taxon>
        <taxon>Streptosporangiaceae</taxon>
        <taxon>Nonomuraea</taxon>
    </lineage>
</organism>
<evidence type="ECO:0000313" key="7">
    <source>
        <dbReference type="EMBL" id="TMR09383.1"/>
    </source>
</evidence>
<dbReference type="PRINTS" id="PR01652">
    <property type="entry name" value="SHAPEPROTEIN"/>
</dbReference>
<dbReference type="Gene3D" id="3.30.420.40">
    <property type="match status" value="3"/>
</dbReference>
<protein>
    <recommendedName>
        <fullName evidence="6">Cell shape-determining protein MreB</fullName>
    </recommendedName>
</protein>